<dbReference type="RefSeq" id="WP_262564432.1">
    <property type="nucleotide sequence ID" value="NZ_JAPFCC010000001.1"/>
</dbReference>
<dbReference type="InterPro" id="IPR029044">
    <property type="entry name" value="Nucleotide-diphossugar_trans"/>
</dbReference>
<comment type="caution">
    <text evidence="1">The sequence shown here is derived from an EMBL/GenBank/DDBJ whole genome shotgun (WGS) entry which is preliminary data.</text>
</comment>
<gene>
    <name evidence="1" type="ORF">NX722_19010</name>
</gene>
<dbReference type="SUPFAM" id="SSF53448">
    <property type="entry name" value="Nucleotide-diphospho-sugar transferases"/>
    <property type="match status" value="1"/>
</dbReference>
<evidence type="ECO:0000313" key="1">
    <source>
        <dbReference type="EMBL" id="MCW7554672.1"/>
    </source>
</evidence>
<keyword evidence="2" id="KW-1185">Reference proteome</keyword>
<name>A0ABT3MZ61_9GAMM</name>
<accession>A0ABT3MZ61</accession>
<sequence>MDISGSVSPTNSSISFYSDEKNSELNIRIGSAKTNNYLPSSSSSEGFIEHHTLSDFKISTGTAPNVETSIQAIKKLSIKLVGYINEKYKAKTEFFFELERDDEERPLTLKKAMATKYASKYIRENYHRLASKFIDTSNESKIVNQFLKAANDEDRITFFSRALAESSVRTATVESFHNKMLYGDPEHKGATDYLSKAYQRLYSDKTGRKNIPEGGRVHDTVPVNFIWLGGLLPDRYLENVKSVASATPQREVVIWIDRKWMTRDEYSQMMALPELPELNGLKCKVLDINDAGLTGIIPKRKSEFKDALKFIREKCDHKAMASDLIRYALLAKGTKAIDEASHSKTKHATKGMIYMDTDRGPTSSTPSEWGDMEAPAGLLFPKDGNDVLATTFKEHPVFLSALNMAIDRLHKNKEQLTGDDPIRSVLNTTGPGLFLDAVSQFTNCDTPSFFAKHLELDSPVAGSFQSDKTWVPDAKKVDLSASWMSKLPEQRNQRNDSTRSCCLIS</sequence>
<protein>
    <submittedName>
        <fullName evidence="1">Uncharacterized protein</fullName>
    </submittedName>
</protein>
<reference evidence="1 2" key="1">
    <citation type="submission" date="2022-10" db="EMBL/GenBank/DDBJ databases">
        <title>High-quality genome sequences of two octocoral-associated bacteria, Endozoicomonas euniceicola EF212 and Endozoicomonas gorgoniicola PS125.</title>
        <authorList>
            <person name="Chiou Y.-J."/>
            <person name="Chen Y.-H."/>
        </authorList>
    </citation>
    <scope>NUCLEOTIDE SEQUENCE [LARGE SCALE GENOMIC DNA]</scope>
    <source>
        <strain evidence="1 2">PS125</strain>
    </source>
</reference>
<organism evidence="1 2">
    <name type="scientific">Endozoicomonas gorgoniicola</name>
    <dbReference type="NCBI Taxonomy" id="1234144"/>
    <lineage>
        <taxon>Bacteria</taxon>
        <taxon>Pseudomonadati</taxon>
        <taxon>Pseudomonadota</taxon>
        <taxon>Gammaproteobacteria</taxon>
        <taxon>Oceanospirillales</taxon>
        <taxon>Endozoicomonadaceae</taxon>
        <taxon>Endozoicomonas</taxon>
    </lineage>
</organism>
<dbReference type="EMBL" id="JAPFCC010000001">
    <property type="protein sequence ID" value="MCW7554672.1"/>
    <property type="molecule type" value="Genomic_DNA"/>
</dbReference>
<dbReference type="Proteomes" id="UP001209854">
    <property type="component" value="Unassembled WGS sequence"/>
</dbReference>
<proteinExistence type="predicted"/>
<evidence type="ECO:0000313" key="2">
    <source>
        <dbReference type="Proteomes" id="UP001209854"/>
    </source>
</evidence>
<dbReference type="Gene3D" id="3.90.550.20">
    <property type="match status" value="1"/>
</dbReference>